<dbReference type="EMBL" id="JAJSOF020000033">
    <property type="protein sequence ID" value="KAJ4430189.1"/>
    <property type="molecule type" value="Genomic_DNA"/>
</dbReference>
<accession>A0ABQ8S8I6</accession>
<organism evidence="1 2">
    <name type="scientific">Periplaneta americana</name>
    <name type="common">American cockroach</name>
    <name type="synonym">Blatta americana</name>
    <dbReference type="NCBI Taxonomy" id="6978"/>
    <lineage>
        <taxon>Eukaryota</taxon>
        <taxon>Metazoa</taxon>
        <taxon>Ecdysozoa</taxon>
        <taxon>Arthropoda</taxon>
        <taxon>Hexapoda</taxon>
        <taxon>Insecta</taxon>
        <taxon>Pterygota</taxon>
        <taxon>Neoptera</taxon>
        <taxon>Polyneoptera</taxon>
        <taxon>Dictyoptera</taxon>
        <taxon>Blattodea</taxon>
        <taxon>Blattoidea</taxon>
        <taxon>Blattidae</taxon>
        <taxon>Blattinae</taxon>
        <taxon>Periplaneta</taxon>
    </lineage>
</organism>
<sequence>MTIPKLLDMCWVSVERLSYCGTTAITCLSNGNPSRRVFSQFQDRFTELLLLLMSLVFGNDQKGREEREGTSTGNLYLLPVRSLFLQAYRCELGTFGLYRR</sequence>
<name>A0ABQ8S8I6_PERAM</name>
<protein>
    <submittedName>
        <fullName evidence="1">Uncharacterized protein</fullName>
    </submittedName>
</protein>
<proteinExistence type="predicted"/>
<reference evidence="1 2" key="1">
    <citation type="journal article" date="2022" name="Allergy">
        <title>Genome assembly and annotation of Periplaneta americana reveal a comprehensive cockroach allergen profile.</title>
        <authorList>
            <person name="Wang L."/>
            <person name="Xiong Q."/>
            <person name="Saelim N."/>
            <person name="Wang L."/>
            <person name="Nong W."/>
            <person name="Wan A.T."/>
            <person name="Shi M."/>
            <person name="Liu X."/>
            <person name="Cao Q."/>
            <person name="Hui J.H.L."/>
            <person name="Sookrung N."/>
            <person name="Leung T.F."/>
            <person name="Tungtrongchitr A."/>
            <person name="Tsui S.K.W."/>
        </authorList>
    </citation>
    <scope>NUCLEOTIDE SEQUENCE [LARGE SCALE GENOMIC DNA]</scope>
    <source>
        <strain evidence="1">PWHHKU_190912</strain>
    </source>
</reference>
<keyword evidence="2" id="KW-1185">Reference proteome</keyword>
<gene>
    <name evidence="1" type="ORF">ANN_22399</name>
</gene>
<evidence type="ECO:0000313" key="1">
    <source>
        <dbReference type="EMBL" id="KAJ4430189.1"/>
    </source>
</evidence>
<evidence type="ECO:0000313" key="2">
    <source>
        <dbReference type="Proteomes" id="UP001148838"/>
    </source>
</evidence>
<dbReference type="Proteomes" id="UP001148838">
    <property type="component" value="Unassembled WGS sequence"/>
</dbReference>
<comment type="caution">
    <text evidence="1">The sequence shown here is derived from an EMBL/GenBank/DDBJ whole genome shotgun (WGS) entry which is preliminary data.</text>
</comment>